<dbReference type="Proteomes" id="UP000023772">
    <property type="component" value="Chromosome"/>
</dbReference>
<dbReference type="NCBIfam" id="TIGR01549">
    <property type="entry name" value="HAD-SF-IA-v1"/>
    <property type="match status" value="1"/>
</dbReference>
<sequence>MRKKYTHLFFDLDNTLWDFKTNSRYAMQETFKMLALEKRGAKFDAFFDVYCGHNDSLWQAYRKKEVTKKELTRQRFQLTFNTFSITDVDALEMNDLYLKVMPKQSHLIEGAIEILDYVKSKGYRLFIITNGFKEVQHEKLKQSGLQSYFEKVFISEEIKMPKPGREIFEYAIKSSNAQKKNSLMIGDDWEVDIYGAANFGIDAVYYNRLKQPVEKLMGDTNVIESLSELRLFL</sequence>
<name>X5DI27_9BACT</name>
<dbReference type="InterPro" id="IPR052550">
    <property type="entry name" value="Pyrimidine_5'-ntase_YjjG"/>
</dbReference>
<dbReference type="InterPro" id="IPR041492">
    <property type="entry name" value="HAD_2"/>
</dbReference>
<dbReference type="InterPro" id="IPR023198">
    <property type="entry name" value="PGP-like_dom2"/>
</dbReference>
<dbReference type="EMBL" id="FOHT01000004">
    <property type="protein sequence ID" value="SES98587.1"/>
    <property type="molecule type" value="Genomic_DNA"/>
</dbReference>
<dbReference type="eggNOG" id="COG0546">
    <property type="taxonomic scope" value="Bacteria"/>
</dbReference>
<accession>X5DI27</accession>
<evidence type="ECO:0000313" key="1">
    <source>
        <dbReference type="EMBL" id="AHW60157.1"/>
    </source>
</evidence>
<protein>
    <submittedName>
        <fullName evidence="1">Haloacid dehalogenase</fullName>
    </submittedName>
    <submittedName>
        <fullName evidence="2">Putative hydrolase of the HAD superfamily</fullName>
    </submittedName>
</protein>
<dbReference type="PANTHER" id="PTHR47478">
    <property type="match status" value="1"/>
</dbReference>
<dbReference type="InterPro" id="IPR036412">
    <property type="entry name" value="HAD-like_sf"/>
</dbReference>
<keyword evidence="2" id="KW-0378">Hydrolase</keyword>
<dbReference type="SUPFAM" id="SSF56784">
    <property type="entry name" value="HAD-like"/>
    <property type="match status" value="1"/>
</dbReference>
<dbReference type="SFLD" id="SFLDG01135">
    <property type="entry name" value="C1.5.6:_HAD__Beta-PGM__Phospha"/>
    <property type="match status" value="1"/>
</dbReference>
<dbReference type="AlphaFoldDB" id="X5DI27"/>
<evidence type="ECO:0000313" key="4">
    <source>
        <dbReference type="Proteomes" id="UP000181981"/>
    </source>
</evidence>
<dbReference type="KEGG" id="dori:FH5T_12490"/>
<dbReference type="RefSeq" id="WP_038558832.1">
    <property type="nucleotide sequence ID" value="NZ_FOHT01000004.1"/>
</dbReference>
<dbReference type="PRINTS" id="PR00413">
    <property type="entry name" value="HADHALOGNASE"/>
</dbReference>
<evidence type="ECO:0000313" key="3">
    <source>
        <dbReference type="Proteomes" id="UP000023772"/>
    </source>
</evidence>
<dbReference type="InterPro" id="IPR023214">
    <property type="entry name" value="HAD_sf"/>
</dbReference>
<reference evidence="1 3" key="1">
    <citation type="submission" date="2014-03" db="EMBL/GenBank/DDBJ databases">
        <title>Complete genome sequence of a deeply braunched marine Bacteroidia bacterium Draconibacterium orientale type strain FH5T.</title>
        <authorList>
            <person name="Li X."/>
            <person name="Wang X."/>
            <person name="Xie Z."/>
            <person name="Du Z."/>
            <person name="Chen G."/>
        </authorList>
    </citation>
    <scope>NUCLEOTIDE SEQUENCE [LARGE SCALE GENOMIC DNA]</scope>
    <source>
        <strain evidence="1 3">FH5</strain>
    </source>
</reference>
<dbReference type="PANTHER" id="PTHR47478:SF1">
    <property type="entry name" value="PYRIMIDINE 5'-NUCLEOTIDASE YJJG"/>
    <property type="match status" value="1"/>
</dbReference>
<dbReference type="STRING" id="1168034.FH5T_12490"/>
<keyword evidence="3" id="KW-1185">Reference proteome</keyword>
<dbReference type="NCBIfam" id="TIGR02254">
    <property type="entry name" value="YjjG_YfnB"/>
    <property type="match status" value="1"/>
</dbReference>
<gene>
    <name evidence="1" type="ORF">FH5T_12490</name>
    <name evidence="2" type="ORF">SAMN05444285_104106</name>
</gene>
<organism evidence="2 4">
    <name type="scientific">Draconibacterium orientale</name>
    <dbReference type="NCBI Taxonomy" id="1168034"/>
    <lineage>
        <taxon>Bacteria</taxon>
        <taxon>Pseudomonadati</taxon>
        <taxon>Bacteroidota</taxon>
        <taxon>Bacteroidia</taxon>
        <taxon>Marinilabiliales</taxon>
        <taxon>Prolixibacteraceae</taxon>
        <taxon>Draconibacterium</taxon>
    </lineage>
</organism>
<proteinExistence type="predicted"/>
<dbReference type="SFLD" id="SFLDG01129">
    <property type="entry name" value="C1.5:_HAD__Beta-PGM__Phosphata"/>
    <property type="match status" value="1"/>
</dbReference>
<reference evidence="2 4" key="2">
    <citation type="submission" date="2016-10" db="EMBL/GenBank/DDBJ databases">
        <authorList>
            <person name="de Groot N.N."/>
        </authorList>
    </citation>
    <scope>NUCLEOTIDE SEQUENCE [LARGE SCALE GENOMIC DNA]</scope>
    <source>
        <strain evidence="2 4">DSM 25947</strain>
    </source>
</reference>
<dbReference type="EMBL" id="CP007451">
    <property type="protein sequence ID" value="AHW60157.1"/>
    <property type="molecule type" value="Genomic_DNA"/>
</dbReference>
<dbReference type="GO" id="GO:0008253">
    <property type="term" value="F:5'-nucleotidase activity"/>
    <property type="evidence" value="ECO:0007669"/>
    <property type="project" value="InterPro"/>
</dbReference>
<dbReference type="OrthoDB" id="9802350at2"/>
<dbReference type="Proteomes" id="UP000181981">
    <property type="component" value="Unassembled WGS sequence"/>
</dbReference>
<dbReference type="HOGENOM" id="CLU_045011_8_1_10"/>
<dbReference type="Gene3D" id="1.10.150.240">
    <property type="entry name" value="Putative phosphatase, domain 2"/>
    <property type="match status" value="1"/>
</dbReference>
<dbReference type="SFLD" id="SFLDS00003">
    <property type="entry name" value="Haloacid_Dehalogenase"/>
    <property type="match status" value="1"/>
</dbReference>
<dbReference type="Pfam" id="PF13419">
    <property type="entry name" value="HAD_2"/>
    <property type="match status" value="1"/>
</dbReference>
<dbReference type="InterPro" id="IPR011951">
    <property type="entry name" value="HAD-SF_hydro_IA_YjjG/PynA"/>
</dbReference>
<evidence type="ECO:0000313" key="2">
    <source>
        <dbReference type="EMBL" id="SES98587.1"/>
    </source>
</evidence>
<dbReference type="Gene3D" id="3.40.50.1000">
    <property type="entry name" value="HAD superfamily/HAD-like"/>
    <property type="match status" value="1"/>
</dbReference>
<dbReference type="InterPro" id="IPR006439">
    <property type="entry name" value="HAD-SF_hydro_IA"/>
</dbReference>